<keyword evidence="2" id="KW-1185">Reference proteome</keyword>
<protein>
    <submittedName>
        <fullName evidence="1">Uncharacterized protein</fullName>
    </submittedName>
</protein>
<comment type="caution">
    <text evidence="1">The sequence shown here is derived from an EMBL/GenBank/DDBJ whole genome shotgun (WGS) entry which is preliminary data.</text>
</comment>
<accession>A0ACC2EVC6</accession>
<reference evidence="2" key="1">
    <citation type="journal article" date="2024" name="Proc. Natl. Acad. Sci. U.S.A.">
        <title>Extraordinary preservation of gene collinearity over three hundred million years revealed in homosporous lycophytes.</title>
        <authorList>
            <person name="Li C."/>
            <person name="Wickell D."/>
            <person name="Kuo L.Y."/>
            <person name="Chen X."/>
            <person name="Nie B."/>
            <person name="Liao X."/>
            <person name="Peng D."/>
            <person name="Ji J."/>
            <person name="Jenkins J."/>
            <person name="Williams M."/>
            <person name="Shu S."/>
            <person name="Plott C."/>
            <person name="Barry K."/>
            <person name="Rajasekar S."/>
            <person name="Grimwood J."/>
            <person name="Han X."/>
            <person name="Sun S."/>
            <person name="Hou Z."/>
            <person name="He W."/>
            <person name="Dai G."/>
            <person name="Sun C."/>
            <person name="Schmutz J."/>
            <person name="Leebens-Mack J.H."/>
            <person name="Li F.W."/>
            <person name="Wang L."/>
        </authorList>
    </citation>
    <scope>NUCLEOTIDE SEQUENCE [LARGE SCALE GENOMIC DNA]</scope>
    <source>
        <strain evidence="2">cv. PW_Plant_1</strain>
    </source>
</reference>
<proteinExistence type="predicted"/>
<dbReference type="EMBL" id="CM055092">
    <property type="protein sequence ID" value="KAJ7570446.1"/>
    <property type="molecule type" value="Genomic_DNA"/>
</dbReference>
<organism evidence="1 2">
    <name type="scientific">Diphasiastrum complanatum</name>
    <name type="common">Issler's clubmoss</name>
    <name type="synonym">Lycopodium complanatum</name>
    <dbReference type="NCBI Taxonomy" id="34168"/>
    <lineage>
        <taxon>Eukaryota</taxon>
        <taxon>Viridiplantae</taxon>
        <taxon>Streptophyta</taxon>
        <taxon>Embryophyta</taxon>
        <taxon>Tracheophyta</taxon>
        <taxon>Lycopodiopsida</taxon>
        <taxon>Lycopodiales</taxon>
        <taxon>Lycopodiaceae</taxon>
        <taxon>Lycopodioideae</taxon>
        <taxon>Diphasiastrum</taxon>
    </lineage>
</organism>
<evidence type="ECO:0000313" key="1">
    <source>
        <dbReference type="EMBL" id="KAJ7570446.1"/>
    </source>
</evidence>
<name>A0ACC2EVC6_DIPCM</name>
<dbReference type="Proteomes" id="UP001162992">
    <property type="component" value="Chromosome 1"/>
</dbReference>
<evidence type="ECO:0000313" key="2">
    <source>
        <dbReference type="Proteomes" id="UP001162992"/>
    </source>
</evidence>
<sequence>MRMGGARHSLSRQPSPPFLPQLVSCSLFITICCSLLLLLHFYLRPGPRLEYLSDDRLQMASGIADDLKLDKLDGHTKPRMIQLANGVLMPVLGFGTAGLGEHTKNATLCALQTGYRLLDSAQAREWYNEEAVGESIRLSGIHREELFLVSKLHPRNFGYRITMQQFAKSLEDLGTSYLDLFLLHYPKCFSSICASTNNEVTWHESWKALEDLYHDKKVKAIGVSNFDLEELKELLSLAEVKPAILQRYSDPFHSDRGIQDYCLKEHIQYMGYSTLGSQWFLRGYGFNPVLSHPVVKNIALARKCTAAQVVLQWALKHHQVVIPRSSNPNRIKENFDSLSCELGREDLVQINALDGEVP</sequence>
<gene>
    <name evidence="1" type="ORF">O6H91_01G120300</name>
</gene>